<feature type="chain" id="PRO_5041974187" evidence="7">
    <location>
        <begin position="21"/>
        <end position="828"/>
    </location>
</feature>
<accession>A0AAE3DVT9</accession>
<feature type="repeat" description="Cell wall-binding" evidence="6">
    <location>
        <begin position="426"/>
        <end position="445"/>
    </location>
</feature>
<evidence type="ECO:0000313" key="10">
    <source>
        <dbReference type="Proteomes" id="UP001197875"/>
    </source>
</evidence>
<dbReference type="SUPFAM" id="SSF54001">
    <property type="entry name" value="Cysteine proteinases"/>
    <property type="match status" value="1"/>
</dbReference>
<evidence type="ECO:0000256" key="5">
    <source>
        <dbReference type="ARBA" id="ARBA00022807"/>
    </source>
</evidence>
<evidence type="ECO:0000259" key="8">
    <source>
        <dbReference type="PROSITE" id="PS51935"/>
    </source>
</evidence>
<dbReference type="Gene3D" id="2.10.270.10">
    <property type="entry name" value="Cholin Binding"/>
    <property type="match status" value="10"/>
</dbReference>
<keyword evidence="7" id="KW-0732">Signal</keyword>
<evidence type="ECO:0000256" key="6">
    <source>
        <dbReference type="PROSITE-ProRule" id="PRU00591"/>
    </source>
</evidence>
<evidence type="ECO:0000313" key="9">
    <source>
        <dbReference type="EMBL" id="MCC2191494.1"/>
    </source>
</evidence>
<dbReference type="Pfam" id="PF01473">
    <property type="entry name" value="Choline_bind_1"/>
    <property type="match status" value="4"/>
</dbReference>
<dbReference type="InterPro" id="IPR051794">
    <property type="entry name" value="PG_Endopeptidase_C40"/>
</dbReference>
<sequence>MKKKFLMALFFTGILVWAPAENMVPARADNLVDETVSGDGWVTEGNARYYYTDGKKATGFTKISGKTYFFNTKTGAQQTGFVVYGGKKYYFSPKTGAQVLGWAGINGQIYYFGQKGYALKGIYKIGSYRYSFNGLGELQKNTLVRGKYYADQRGRLARGWVTIGDNKYYFSYMNYAAVTGWRRIGGKVYYFNADGTLKKLSGVVKNSGNRYYYDPTTGEMTTGWVHSGVNDYYFSPKTGRALTGWQTINGKEYFFNSYGQLAKNRLVGNTYYVNDKGEKVYGWYTNGDKTYYLNSRTGVIMKKGWQTIDGKKYYFNADGSLAKGTWINDNQYLDENGSYASGWMEIDGKKYYFSKVNYKKLTGWKRVDDKVWYFGTDGVLRRLSGIRKTSDGLSYYFNPTTGEMTTGWIHYGVNDYYFSPKTGRMLTGWQTIDGEKYYLNTYGQLVKSRFVSNTYYVNEKGQRQYGWITIGEQKYYLNPSTGARSKGWKTIDGEKYYFDMFGVMAKDTWIDKCYLTSDGTMAKSTWIGSEYVGSDGVKTGETRSPGLFTDKDGKTYLLDSSYQPVTGWQELDSSWYYFDTTTGEMAKDTWVDGYYLTSKGQRAKNTLIKVGSDTYLFDASGIKVLGLAEYNGNKYYFNSTNGAMQTGFRVVEGITYYFNPSKGGAMAVSTDLQIDGIYYTFDANGQMTTKTPLTENDALGKQIAAYAQQFVGYPYVFGGGEDLTKGVDCSGFTMLVLRHFGINVAHYTGWQYEGLAGYAKPVKIAVEDLKPGDLIFYYANNSHVGIYIGDGKIVHASNSAPYPQGGIKISNYDQAYIYGCVRYWYTKA</sequence>
<protein>
    <submittedName>
        <fullName evidence="9">NlpC/P60 family protein</fullName>
    </submittedName>
</protein>
<dbReference type="PANTHER" id="PTHR47359:SF3">
    <property type="entry name" value="NLP_P60 DOMAIN-CONTAINING PROTEIN-RELATED"/>
    <property type="match status" value="1"/>
</dbReference>
<comment type="similarity">
    <text evidence="1">Belongs to the peptidase C40 family.</text>
</comment>
<dbReference type="RefSeq" id="WP_227616334.1">
    <property type="nucleotide sequence ID" value="NZ_JAJEPR010000061.1"/>
</dbReference>
<dbReference type="InterPro" id="IPR000064">
    <property type="entry name" value="NLP_P60_dom"/>
</dbReference>
<dbReference type="GO" id="GO:0006508">
    <property type="term" value="P:proteolysis"/>
    <property type="evidence" value="ECO:0007669"/>
    <property type="project" value="UniProtKB-KW"/>
</dbReference>
<dbReference type="GO" id="GO:0008234">
    <property type="term" value="F:cysteine-type peptidase activity"/>
    <property type="evidence" value="ECO:0007669"/>
    <property type="project" value="UniProtKB-KW"/>
</dbReference>
<dbReference type="EMBL" id="JAJEPR010000061">
    <property type="protein sequence ID" value="MCC2191494.1"/>
    <property type="molecule type" value="Genomic_DNA"/>
</dbReference>
<dbReference type="PROSITE" id="PS51170">
    <property type="entry name" value="CW"/>
    <property type="match status" value="6"/>
</dbReference>
<feature type="repeat" description="Cell wall-binding" evidence="6">
    <location>
        <begin position="242"/>
        <end position="261"/>
    </location>
</feature>
<keyword evidence="2" id="KW-0645">Protease</keyword>
<dbReference type="InterPro" id="IPR038765">
    <property type="entry name" value="Papain-like_cys_pep_sf"/>
</dbReference>
<keyword evidence="3" id="KW-0677">Repeat</keyword>
<keyword evidence="10" id="KW-1185">Reference proteome</keyword>
<dbReference type="SUPFAM" id="SSF69360">
    <property type="entry name" value="Cell wall binding repeat"/>
    <property type="match status" value="4"/>
</dbReference>
<dbReference type="PANTHER" id="PTHR47359">
    <property type="entry name" value="PEPTIDOGLYCAN DL-ENDOPEPTIDASE CWLO"/>
    <property type="match status" value="1"/>
</dbReference>
<feature type="repeat" description="Cell wall-binding" evidence="6">
    <location>
        <begin position="485"/>
        <end position="504"/>
    </location>
</feature>
<gene>
    <name evidence="9" type="ORF">LKD71_17165</name>
</gene>
<feature type="signal peptide" evidence="7">
    <location>
        <begin position="1"/>
        <end position="20"/>
    </location>
</feature>
<feature type="repeat" description="Cell wall-binding" evidence="6">
    <location>
        <begin position="302"/>
        <end position="321"/>
    </location>
</feature>
<dbReference type="AlphaFoldDB" id="A0AAE3DVT9"/>
<feature type="domain" description="NlpC/P60" evidence="8">
    <location>
        <begin position="697"/>
        <end position="828"/>
    </location>
</feature>
<dbReference type="Pfam" id="PF19127">
    <property type="entry name" value="Choline_bind_3"/>
    <property type="match status" value="7"/>
</dbReference>
<feature type="repeat" description="Cell wall-binding" evidence="6">
    <location>
        <begin position="565"/>
        <end position="584"/>
    </location>
</feature>
<feature type="repeat" description="Cell wall-binding" evidence="6">
    <location>
        <begin position="178"/>
        <end position="197"/>
    </location>
</feature>
<dbReference type="Proteomes" id="UP001197875">
    <property type="component" value="Unassembled WGS sequence"/>
</dbReference>
<evidence type="ECO:0000256" key="4">
    <source>
        <dbReference type="ARBA" id="ARBA00022801"/>
    </source>
</evidence>
<comment type="caution">
    <text evidence="9">The sequence shown here is derived from an EMBL/GenBank/DDBJ whole genome shotgun (WGS) entry which is preliminary data.</text>
</comment>
<evidence type="ECO:0000256" key="1">
    <source>
        <dbReference type="ARBA" id="ARBA00007074"/>
    </source>
</evidence>
<reference evidence="9 10" key="1">
    <citation type="submission" date="2021-10" db="EMBL/GenBank/DDBJ databases">
        <title>Anaerobic single-cell dispensing facilitates the cultivation of human gut bacteria.</title>
        <authorList>
            <person name="Afrizal A."/>
        </authorList>
    </citation>
    <scope>NUCLEOTIDE SEQUENCE [LARGE SCALE GENOMIC DNA]</scope>
    <source>
        <strain evidence="9 10">CLA-AA-H277</strain>
    </source>
</reference>
<dbReference type="Gene3D" id="3.90.1720.10">
    <property type="entry name" value="endopeptidase domain like (from Nostoc punctiforme)"/>
    <property type="match status" value="1"/>
</dbReference>
<organism evidence="9 10">
    <name type="scientific">Fusicatenibacter faecihominis</name>
    <dbReference type="NCBI Taxonomy" id="2881276"/>
    <lineage>
        <taxon>Bacteria</taxon>
        <taxon>Bacillati</taxon>
        <taxon>Bacillota</taxon>
        <taxon>Clostridia</taxon>
        <taxon>Lachnospirales</taxon>
        <taxon>Lachnospiraceae</taxon>
        <taxon>Fusicatenibacter</taxon>
    </lineage>
</organism>
<evidence type="ECO:0000256" key="2">
    <source>
        <dbReference type="ARBA" id="ARBA00022670"/>
    </source>
</evidence>
<dbReference type="Pfam" id="PF00877">
    <property type="entry name" value="NLPC_P60"/>
    <property type="match status" value="1"/>
</dbReference>
<evidence type="ECO:0000256" key="3">
    <source>
        <dbReference type="ARBA" id="ARBA00022737"/>
    </source>
</evidence>
<keyword evidence="4" id="KW-0378">Hydrolase</keyword>
<dbReference type="PROSITE" id="PS51935">
    <property type="entry name" value="NLPC_P60"/>
    <property type="match status" value="1"/>
</dbReference>
<evidence type="ECO:0000256" key="7">
    <source>
        <dbReference type="SAM" id="SignalP"/>
    </source>
</evidence>
<name>A0AAE3DVT9_9FIRM</name>
<proteinExistence type="inferred from homology"/>
<dbReference type="Pfam" id="PF19085">
    <property type="entry name" value="Choline_bind_2"/>
    <property type="match status" value="1"/>
</dbReference>
<keyword evidence="5" id="KW-0788">Thiol protease</keyword>
<dbReference type="InterPro" id="IPR018337">
    <property type="entry name" value="Cell_wall/Cho-bd_repeat"/>
</dbReference>